<dbReference type="CDD" id="cd17273">
    <property type="entry name" value="RMtype1_S_EcoJA69PI-TRD1-CR1_like"/>
    <property type="match status" value="1"/>
</dbReference>
<evidence type="ECO:0000313" key="6">
    <source>
        <dbReference type="EMBL" id="KRM19506.1"/>
    </source>
</evidence>
<dbReference type="Pfam" id="PF01420">
    <property type="entry name" value="Methylase_S"/>
    <property type="match status" value="2"/>
</dbReference>
<dbReference type="PANTHER" id="PTHR30408">
    <property type="entry name" value="TYPE-1 RESTRICTION ENZYME ECOKI SPECIFICITY PROTEIN"/>
    <property type="match status" value="1"/>
</dbReference>
<proteinExistence type="inferred from homology"/>
<sequence>MSKKPEKSVPDLRFKGFTNDWEQKKLGDVAKIISGGTPSTTISEYWDGDINWYSPAEIGEQNFVSQSIRKITEVGLAKSSAKLLPVGTVLFTSRAGIGKTAILSKKATTNQGFQSIVPHENQLDSYFIYSHTNELKKYGERVGAGSTFVEVSGKQMAKMSLIIPKIEEQKQIGSFFEQLDTLITLHQRKLELLKQNKKFLLQKMFPKNREKNPEIRFSEFNNDWEQRKFGDIFKSISDKGHPHLPVISATQDAGMVLRSDSGHNIQHDKSSEKGYKRVQPGDFVIHLRSFQGGFAASKVEGITSPAYTVIRFLDSNQNFYFWKNIFISQRFIKSLVKVTYGIRDGRSISYSDFKNLKWNFPSNDEQKKIGTHIEKVNSLITLHQNKLEKLQNLKKFLLNKLFI</sequence>
<dbReference type="EMBL" id="AZGD01000040">
    <property type="protein sequence ID" value="KRM19506.1"/>
    <property type="molecule type" value="Genomic_DNA"/>
</dbReference>
<dbReference type="Gene3D" id="1.10.287.1120">
    <property type="entry name" value="Bipartite methylase S protein"/>
    <property type="match status" value="1"/>
</dbReference>
<evidence type="ECO:0000256" key="1">
    <source>
        <dbReference type="ARBA" id="ARBA00010923"/>
    </source>
</evidence>
<dbReference type="InterPro" id="IPR052021">
    <property type="entry name" value="Type-I_RS_S_subunit"/>
</dbReference>
<keyword evidence="3" id="KW-0238">DNA-binding</keyword>
<feature type="domain" description="Type I restriction modification DNA specificity" evidence="5">
    <location>
        <begin position="20"/>
        <end position="195"/>
    </location>
</feature>
<comment type="similarity">
    <text evidence="1">Belongs to the type-I restriction system S methylase family.</text>
</comment>
<dbReference type="PANTHER" id="PTHR30408:SF13">
    <property type="entry name" value="TYPE I RESTRICTION ENZYME HINDI SPECIFICITY SUBUNIT"/>
    <property type="match status" value="1"/>
</dbReference>
<dbReference type="Proteomes" id="UP000051054">
    <property type="component" value="Unassembled WGS sequence"/>
</dbReference>
<feature type="coiled-coil region" evidence="4">
    <location>
        <begin position="373"/>
        <end position="400"/>
    </location>
</feature>
<organism evidence="6 7">
    <name type="scientific">Ligilactobacillus hayakitensis DSM 18933 = JCM 14209</name>
    <dbReference type="NCBI Taxonomy" id="1423755"/>
    <lineage>
        <taxon>Bacteria</taxon>
        <taxon>Bacillati</taxon>
        <taxon>Bacillota</taxon>
        <taxon>Bacilli</taxon>
        <taxon>Lactobacillales</taxon>
        <taxon>Lactobacillaceae</taxon>
        <taxon>Ligilactobacillus</taxon>
    </lineage>
</organism>
<keyword evidence="2" id="KW-0680">Restriction system</keyword>
<dbReference type="RefSeq" id="WP_082606693.1">
    <property type="nucleotide sequence ID" value="NZ_AZGD01000040.1"/>
</dbReference>
<dbReference type="eggNOG" id="COG0732">
    <property type="taxonomic scope" value="Bacteria"/>
</dbReference>
<name>A0A0R1WP18_9LACO</name>
<dbReference type="SUPFAM" id="SSF116734">
    <property type="entry name" value="DNA methylase specificity domain"/>
    <property type="match status" value="2"/>
</dbReference>
<feature type="domain" description="Type I restriction modification DNA specificity" evidence="5">
    <location>
        <begin position="222"/>
        <end position="391"/>
    </location>
</feature>
<protein>
    <submittedName>
        <fullName evidence="6">HsdS subunit</fullName>
    </submittedName>
</protein>
<keyword evidence="4" id="KW-0175">Coiled coil</keyword>
<accession>A0A0R1WP18</accession>
<keyword evidence="7" id="KW-1185">Reference proteome</keyword>
<evidence type="ECO:0000313" key="7">
    <source>
        <dbReference type="Proteomes" id="UP000051054"/>
    </source>
</evidence>
<reference evidence="6 7" key="1">
    <citation type="journal article" date="2015" name="Genome Announc.">
        <title>Expanding the biotechnology potential of lactobacilli through comparative genomics of 213 strains and associated genera.</title>
        <authorList>
            <person name="Sun Z."/>
            <person name="Harris H.M."/>
            <person name="McCann A."/>
            <person name="Guo C."/>
            <person name="Argimon S."/>
            <person name="Zhang W."/>
            <person name="Yang X."/>
            <person name="Jeffery I.B."/>
            <person name="Cooney J.C."/>
            <person name="Kagawa T.F."/>
            <person name="Liu W."/>
            <person name="Song Y."/>
            <person name="Salvetti E."/>
            <person name="Wrobel A."/>
            <person name="Rasinkangas P."/>
            <person name="Parkhill J."/>
            <person name="Rea M.C."/>
            <person name="O'Sullivan O."/>
            <person name="Ritari J."/>
            <person name="Douillard F.P."/>
            <person name="Paul Ross R."/>
            <person name="Yang R."/>
            <person name="Briner A.E."/>
            <person name="Felis G.E."/>
            <person name="de Vos W.M."/>
            <person name="Barrangou R."/>
            <person name="Klaenhammer T.R."/>
            <person name="Caufield P.W."/>
            <person name="Cui Y."/>
            <person name="Zhang H."/>
            <person name="O'Toole P.W."/>
        </authorList>
    </citation>
    <scope>NUCLEOTIDE SEQUENCE [LARGE SCALE GENOMIC DNA]</scope>
    <source>
        <strain evidence="6 7">DSM 18933</strain>
    </source>
</reference>
<dbReference type="GO" id="GO:0009307">
    <property type="term" value="P:DNA restriction-modification system"/>
    <property type="evidence" value="ECO:0007669"/>
    <property type="project" value="UniProtKB-KW"/>
</dbReference>
<evidence type="ECO:0000256" key="2">
    <source>
        <dbReference type="ARBA" id="ARBA00022747"/>
    </source>
</evidence>
<dbReference type="AlphaFoldDB" id="A0A0R1WP18"/>
<dbReference type="Gene3D" id="3.90.220.20">
    <property type="entry name" value="DNA methylase specificity domains"/>
    <property type="match status" value="2"/>
</dbReference>
<evidence type="ECO:0000259" key="5">
    <source>
        <dbReference type="Pfam" id="PF01420"/>
    </source>
</evidence>
<gene>
    <name evidence="6" type="ORF">FC40_GL001590</name>
</gene>
<dbReference type="InterPro" id="IPR000055">
    <property type="entry name" value="Restrct_endonuc_typeI_TRD"/>
</dbReference>
<evidence type="ECO:0000256" key="4">
    <source>
        <dbReference type="SAM" id="Coils"/>
    </source>
</evidence>
<comment type="caution">
    <text evidence="6">The sequence shown here is derived from an EMBL/GenBank/DDBJ whole genome shotgun (WGS) entry which is preliminary data.</text>
</comment>
<dbReference type="STRING" id="1423755.FC40_GL001590"/>
<dbReference type="GO" id="GO:0003677">
    <property type="term" value="F:DNA binding"/>
    <property type="evidence" value="ECO:0007669"/>
    <property type="project" value="UniProtKB-KW"/>
</dbReference>
<dbReference type="PATRIC" id="fig|1423755.3.peg.1680"/>
<dbReference type="InterPro" id="IPR044946">
    <property type="entry name" value="Restrct_endonuc_typeI_TRD_sf"/>
</dbReference>
<evidence type="ECO:0000256" key="3">
    <source>
        <dbReference type="ARBA" id="ARBA00023125"/>
    </source>
</evidence>